<feature type="domain" description="ABC-2 type transporter transmembrane" evidence="9">
    <location>
        <begin position="159"/>
        <end position="355"/>
    </location>
</feature>
<dbReference type="InterPro" id="IPR043926">
    <property type="entry name" value="ABCG_dom"/>
</dbReference>
<dbReference type="GO" id="GO:0016887">
    <property type="term" value="F:ATP hydrolysis activity"/>
    <property type="evidence" value="ECO:0007669"/>
    <property type="project" value="InterPro"/>
</dbReference>
<evidence type="ECO:0000313" key="12">
    <source>
        <dbReference type="Proteomes" id="UP000728032"/>
    </source>
</evidence>
<feature type="domain" description="ABC transporter" evidence="8">
    <location>
        <begin position="12"/>
        <end position="42"/>
    </location>
</feature>
<comment type="subcellular location">
    <subcellularLocation>
        <location evidence="1">Membrane</location>
        <topology evidence="1">Multi-pass membrane protein</topology>
    </subcellularLocation>
</comment>
<dbReference type="EMBL" id="CAJPVJ010015961">
    <property type="protein sequence ID" value="CAG2176026.1"/>
    <property type="molecule type" value="Genomic_DNA"/>
</dbReference>
<feature type="transmembrane region" description="Helical" evidence="7">
    <location>
        <begin position="210"/>
        <end position="233"/>
    </location>
</feature>
<dbReference type="Proteomes" id="UP000728032">
    <property type="component" value="Unassembled WGS sequence"/>
</dbReference>
<reference evidence="11" key="1">
    <citation type="submission" date="2020-11" db="EMBL/GenBank/DDBJ databases">
        <authorList>
            <person name="Tran Van P."/>
        </authorList>
    </citation>
    <scope>NUCLEOTIDE SEQUENCE</scope>
</reference>
<gene>
    <name evidence="11" type="ORF">ONB1V03_LOCUS15460</name>
</gene>
<feature type="domain" description="ABC transporter family G" evidence="10">
    <location>
        <begin position="71"/>
        <end position="115"/>
    </location>
</feature>
<dbReference type="GO" id="GO:0005886">
    <property type="term" value="C:plasma membrane"/>
    <property type="evidence" value="ECO:0007669"/>
    <property type="project" value="TreeGrafter"/>
</dbReference>
<dbReference type="PANTHER" id="PTHR48041:SF139">
    <property type="entry name" value="PROTEIN SCARLET"/>
    <property type="match status" value="1"/>
</dbReference>
<dbReference type="SUPFAM" id="SSF52540">
    <property type="entry name" value="P-loop containing nucleoside triphosphate hydrolases"/>
    <property type="match status" value="1"/>
</dbReference>
<dbReference type="Pfam" id="PF00005">
    <property type="entry name" value="ABC_tran"/>
    <property type="match status" value="1"/>
</dbReference>
<keyword evidence="4 7" id="KW-0812">Transmembrane</keyword>
<evidence type="ECO:0008006" key="13">
    <source>
        <dbReference type="Google" id="ProtNLM"/>
    </source>
</evidence>
<evidence type="ECO:0000256" key="3">
    <source>
        <dbReference type="ARBA" id="ARBA00022448"/>
    </source>
</evidence>
<sequence>MNTRIGGKFTFKGISGGEKKRLAFASEVLTNPSVLFCDEPTSGLDSFMAQNLIECLKTMASEGRTIICTIHQPSSQVFALFDNILFMADGRVAFMGTTREAKEFFSSLGYKICDNYLDFSHSPIMITNGTENKSEDTFDEQTDGNEDIVDRGHRAGVWRQMFTLFWRSYLILIRNPLLLKVRFMRSLVLALFLGAIYYKQFPISSDVENINAALFLVIQNTMFMNTLFCIQIFCMEAPIFLREYKNRLYGVFPYFVSTAFIQLPVITLTGIIFIAVIYYMVGFNPEPHVFFTCYFISAINKTMMGALAMFTPMVMPMMLFGGLFLNSGNMPGWLSWIQYLSFIHYGYESLVVNQWKDIDY</sequence>
<evidence type="ECO:0000259" key="9">
    <source>
        <dbReference type="Pfam" id="PF01061"/>
    </source>
</evidence>
<evidence type="ECO:0000256" key="2">
    <source>
        <dbReference type="ARBA" id="ARBA00005814"/>
    </source>
</evidence>
<evidence type="ECO:0000256" key="5">
    <source>
        <dbReference type="ARBA" id="ARBA00022989"/>
    </source>
</evidence>
<name>A0A7R9MGY1_9ACAR</name>
<dbReference type="PANTHER" id="PTHR48041">
    <property type="entry name" value="ABC TRANSPORTER G FAMILY MEMBER 28"/>
    <property type="match status" value="1"/>
</dbReference>
<dbReference type="GO" id="GO:0005524">
    <property type="term" value="F:ATP binding"/>
    <property type="evidence" value="ECO:0007669"/>
    <property type="project" value="InterPro"/>
</dbReference>
<organism evidence="11">
    <name type="scientific">Oppiella nova</name>
    <dbReference type="NCBI Taxonomy" id="334625"/>
    <lineage>
        <taxon>Eukaryota</taxon>
        <taxon>Metazoa</taxon>
        <taxon>Ecdysozoa</taxon>
        <taxon>Arthropoda</taxon>
        <taxon>Chelicerata</taxon>
        <taxon>Arachnida</taxon>
        <taxon>Acari</taxon>
        <taxon>Acariformes</taxon>
        <taxon>Sarcoptiformes</taxon>
        <taxon>Oribatida</taxon>
        <taxon>Brachypylina</taxon>
        <taxon>Oppioidea</taxon>
        <taxon>Oppiidae</taxon>
        <taxon>Oppiella</taxon>
    </lineage>
</organism>
<dbReference type="Gene3D" id="3.40.50.300">
    <property type="entry name" value="P-loop containing nucleotide triphosphate hydrolases"/>
    <property type="match status" value="1"/>
</dbReference>
<protein>
    <recommendedName>
        <fullName evidence="13">White protein</fullName>
    </recommendedName>
</protein>
<dbReference type="Pfam" id="PF01061">
    <property type="entry name" value="ABC2_membrane"/>
    <property type="match status" value="1"/>
</dbReference>
<accession>A0A7R9MGY1</accession>
<evidence type="ECO:0000256" key="7">
    <source>
        <dbReference type="SAM" id="Phobius"/>
    </source>
</evidence>
<evidence type="ECO:0000256" key="6">
    <source>
        <dbReference type="ARBA" id="ARBA00023136"/>
    </source>
</evidence>
<keyword evidence="5 7" id="KW-1133">Transmembrane helix</keyword>
<evidence type="ECO:0000256" key="4">
    <source>
        <dbReference type="ARBA" id="ARBA00022692"/>
    </source>
</evidence>
<dbReference type="AlphaFoldDB" id="A0A7R9MGY1"/>
<evidence type="ECO:0000259" key="10">
    <source>
        <dbReference type="Pfam" id="PF19055"/>
    </source>
</evidence>
<dbReference type="OrthoDB" id="9989122at2759"/>
<dbReference type="EMBL" id="OC930786">
    <property type="protein sequence ID" value="CAD7658840.1"/>
    <property type="molecule type" value="Genomic_DNA"/>
</dbReference>
<dbReference type="Pfam" id="PF19055">
    <property type="entry name" value="ABC2_membrane_7"/>
    <property type="match status" value="1"/>
</dbReference>
<keyword evidence="6 7" id="KW-0472">Membrane</keyword>
<evidence type="ECO:0000313" key="11">
    <source>
        <dbReference type="EMBL" id="CAD7658840.1"/>
    </source>
</evidence>
<dbReference type="InterPro" id="IPR013525">
    <property type="entry name" value="ABC2_TM"/>
</dbReference>
<dbReference type="InterPro" id="IPR027417">
    <property type="entry name" value="P-loop_NTPase"/>
</dbReference>
<evidence type="ECO:0000256" key="1">
    <source>
        <dbReference type="ARBA" id="ARBA00004141"/>
    </source>
</evidence>
<keyword evidence="12" id="KW-1185">Reference proteome</keyword>
<feature type="transmembrane region" description="Helical" evidence="7">
    <location>
        <begin position="304"/>
        <end position="325"/>
    </location>
</feature>
<proteinExistence type="inferred from homology"/>
<feature type="transmembrane region" description="Helical" evidence="7">
    <location>
        <begin position="177"/>
        <end position="198"/>
    </location>
</feature>
<keyword evidence="3" id="KW-0813">Transport</keyword>
<evidence type="ECO:0000259" key="8">
    <source>
        <dbReference type="Pfam" id="PF00005"/>
    </source>
</evidence>
<dbReference type="InterPro" id="IPR003439">
    <property type="entry name" value="ABC_transporter-like_ATP-bd"/>
</dbReference>
<dbReference type="GO" id="GO:0140359">
    <property type="term" value="F:ABC-type transporter activity"/>
    <property type="evidence" value="ECO:0007669"/>
    <property type="project" value="InterPro"/>
</dbReference>
<feature type="transmembrane region" description="Helical" evidence="7">
    <location>
        <begin position="254"/>
        <end position="281"/>
    </location>
</feature>
<feature type="non-terminal residue" evidence="11">
    <location>
        <position position="1"/>
    </location>
</feature>
<comment type="similarity">
    <text evidence="2">Belongs to the ABC transporter superfamily. ABCG family. Eye pigment precursor importer (TC 3.A.1.204) subfamily.</text>
</comment>
<dbReference type="InterPro" id="IPR050352">
    <property type="entry name" value="ABCG_transporters"/>
</dbReference>